<evidence type="ECO:0000313" key="2">
    <source>
        <dbReference type="EMBL" id="KKK71004.1"/>
    </source>
</evidence>
<gene>
    <name evidence="2" type="ORF">LCGC14_2918320</name>
</gene>
<feature type="region of interest" description="Disordered" evidence="1">
    <location>
        <begin position="45"/>
        <end position="66"/>
    </location>
</feature>
<dbReference type="EMBL" id="LAZR01057930">
    <property type="protein sequence ID" value="KKK71004.1"/>
    <property type="molecule type" value="Genomic_DNA"/>
</dbReference>
<comment type="caution">
    <text evidence="2">The sequence shown here is derived from an EMBL/GenBank/DDBJ whole genome shotgun (WGS) entry which is preliminary data.</text>
</comment>
<proteinExistence type="predicted"/>
<feature type="non-terminal residue" evidence="2">
    <location>
        <position position="1"/>
    </location>
</feature>
<evidence type="ECO:0000256" key="1">
    <source>
        <dbReference type="SAM" id="MobiDB-lite"/>
    </source>
</evidence>
<sequence length="66" mass="7014">PWQIQLDDFPAVLVGQDMDGRGSSIRPLPTGQHHVPARDCQWQEGVDADRPHGSPVGGGSVGANGW</sequence>
<organism evidence="2">
    <name type="scientific">marine sediment metagenome</name>
    <dbReference type="NCBI Taxonomy" id="412755"/>
    <lineage>
        <taxon>unclassified sequences</taxon>
        <taxon>metagenomes</taxon>
        <taxon>ecological metagenomes</taxon>
    </lineage>
</organism>
<protein>
    <submittedName>
        <fullName evidence="2">Uncharacterized protein</fullName>
    </submittedName>
</protein>
<feature type="compositionally biased region" description="Gly residues" evidence="1">
    <location>
        <begin position="55"/>
        <end position="66"/>
    </location>
</feature>
<dbReference type="AlphaFoldDB" id="A0A0F8ZX51"/>
<reference evidence="2" key="1">
    <citation type="journal article" date="2015" name="Nature">
        <title>Complex archaea that bridge the gap between prokaryotes and eukaryotes.</title>
        <authorList>
            <person name="Spang A."/>
            <person name="Saw J.H."/>
            <person name="Jorgensen S.L."/>
            <person name="Zaremba-Niedzwiedzka K."/>
            <person name="Martijn J."/>
            <person name="Lind A.E."/>
            <person name="van Eijk R."/>
            <person name="Schleper C."/>
            <person name="Guy L."/>
            <person name="Ettema T.J."/>
        </authorList>
    </citation>
    <scope>NUCLEOTIDE SEQUENCE</scope>
</reference>
<name>A0A0F8ZX51_9ZZZZ</name>
<accession>A0A0F8ZX51</accession>